<accession>A0A517WSV5</accession>
<evidence type="ECO:0000313" key="2">
    <source>
        <dbReference type="EMBL" id="QDU08333.1"/>
    </source>
</evidence>
<dbReference type="AlphaFoldDB" id="A0A517WSV5"/>
<name>A0A517WSV5_9PLAN</name>
<dbReference type="Proteomes" id="UP000318384">
    <property type="component" value="Chromosome"/>
</dbReference>
<feature type="compositionally biased region" description="Basic residues" evidence="1">
    <location>
        <begin position="55"/>
        <end position="64"/>
    </location>
</feature>
<reference evidence="2 3" key="1">
    <citation type="submission" date="2019-03" db="EMBL/GenBank/DDBJ databases">
        <title>Deep-cultivation of Planctomycetes and their phenomic and genomic characterization uncovers novel biology.</title>
        <authorList>
            <person name="Wiegand S."/>
            <person name="Jogler M."/>
            <person name="Boedeker C."/>
            <person name="Pinto D."/>
            <person name="Vollmers J."/>
            <person name="Rivas-Marin E."/>
            <person name="Kohn T."/>
            <person name="Peeters S.H."/>
            <person name="Heuer A."/>
            <person name="Rast P."/>
            <person name="Oberbeckmann S."/>
            <person name="Bunk B."/>
            <person name="Jeske O."/>
            <person name="Meyerdierks A."/>
            <person name="Storesund J.E."/>
            <person name="Kallscheuer N."/>
            <person name="Luecker S."/>
            <person name="Lage O.M."/>
            <person name="Pohl T."/>
            <person name="Merkel B.J."/>
            <person name="Hornburger P."/>
            <person name="Mueller R.-W."/>
            <person name="Bruemmer F."/>
            <person name="Labrenz M."/>
            <person name="Spormann A.M."/>
            <person name="Op den Camp H."/>
            <person name="Overmann J."/>
            <person name="Amann R."/>
            <person name="Jetten M.S.M."/>
            <person name="Mascher T."/>
            <person name="Medema M.H."/>
            <person name="Devos D.P."/>
            <person name="Kaster A.-K."/>
            <person name="Ovreas L."/>
            <person name="Rohde M."/>
            <person name="Galperin M.Y."/>
            <person name="Jogler C."/>
        </authorList>
    </citation>
    <scope>NUCLEOTIDE SEQUENCE [LARGE SCALE GENOMIC DNA]</scope>
    <source>
        <strain evidence="2 3">V202</strain>
    </source>
</reference>
<proteinExistence type="predicted"/>
<keyword evidence="3" id="KW-1185">Reference proteome</keyword>
<evidence type="ECO:0000256" key="1">
    <source>
        <dbReference type="SAM" id="MobiDB-lite"/>
    </source>
</evidence>
<sequence length="77" mass="8537">MITVGHQTTESQIAAQCLKIVASDLADLLVSNHRTPGYSSPLYMLRFGKLRKQTGKTARARRRSQSFARDAVVSNCK</sequence>
<dbReference type="EMBL" id="CP037422">
    <property type="protein sequence ID" value="QDU08333.1"/>
    <property type="molecule type" value="Genomic_DNA"/>
</dbReference>
<organism evidence="2 3">
    <name type="scientific">Gimesia aquarii</name>
    <dbReference type="NCBI Taxonomy" id="2527964"/>
    <lineage>
        <taxon>Bacteria</taxon>
        <taxon>Pseudomonadati</taxon>
        <taxon>Planctomycetota</taxon>
        <taxon>Planctomycetia</taxon>
        <taxon>Planctomycetales</taxon>
        <taxon>Planctomycetaceae</taxon>
        <taxon>Gimesia</taxon>
    </lineage>
</organism>
<feature type="region of interest" description="Disordered" evidence="1">
    <location>
        <begin position="55"/>
        <end position="77"/>
    </location>
</feature>
<protein>
    <submittedName>
        <fullName evidence="2">Uncharacterized protein</fullName>
    </submittedName>
</protein>
<gene>
    <name evidence="2" type="ORF">V202x_17000</name>
</gene>
<evidence type="ECO:0000313" key="3">
    <source>
        <dbReference type="Proteomes" id="UP000318384"/>
    </source>
</evidence>